<dbReference type="PROSITE" id="PS50048">
    <property type="entry name" value="ZN2_CY6_FUNGAL_2"/>
    <property type="match status" value="1"/>
</dbReference>
<reference evidence="10" key="1">
    <citation type="submission" date="2020-02" db="EMBL/GenBank/DDBJ databases">
        <title>Identification and distribution of gene clusters putatively required for synthesis of sphingolipid metabolism inhibitors in phylogenetically diverse species of the filamentous fungus Fusarium.</title>
        <authorList>
            <person name="Kim H.-S."/>
            <person name="Busman M."/>
            <person name="Brown D.W."/>
            <person name="Divon H."/>
            <person name="Uhlig S."/>
            <person name="Proctor R.H."/>
        </authorList>
    </citation>
    <scope>NUCLEOTIDE SEQUENCE [LARGE SCALE GENOMIC DNA]</scope>
    <source>
        <strain evidence="10">NRRL 39464</strain>
    </source>
</reference>
<dbReference type="Gene3D" id="4.10.240.10">
    <property type="entry name" value="Zn(2)-C6 fungal-type DNA-binding domain"/>
    <property type="match status" value="1"/>
</dbReference>
<evidence type="ECO:0000256" key="3">
    <source>
        <dbReference type="ARBA" id="ARBA00022833"/>
    </source>
</evidence>
<dbReference type="InterPro" id="IPR036864">
    <property type="entry name" value="Zn2-C6_fun-type_DNA-bd_sf"/>
</dbReference>
<protein>
    <recommendedName>
        <fullName evidence="9">Zn(2)-C6 fungal-type domain-containing protein</fullName>
    </recommendedName>
</protein>
<dbReference type="GO" id="GO:0000981">
    <property type="term" value="F:DNA-binding transcription factor activity, RNA polymerase II-specific"/>
    <property type="evidence" value="ECO:0007669"/>
    <property type="project" value="InterPro"/>
</dbReference>
<dbReference type="SUPFAM" id="SSF57701">
    <property type="entry name" value="Zn2/Cys6 DNA-binding domain"/>
    <property type="match status" value="1"/>
</dbReference>
<feature type="domain" description="Zn(2)-C6 fungal-type" evidence="9">
    <location>
        <begin position="28"/>
        <end position="58"/>
    </location>
</feature>
<evidence type="ECO:0000256" key="1">
    <source>
        <dbReference type="ARBA" id="ARBA00004123"/>
    </source>
</evidence>
<dbReference type="GO" id="GO:0005634">
    <property type="term" value="C:nucleus"/>
    <property type="evidence" value="ECO:0007669"/>
    <property type="project" value="UniProtKB-SubCell"/>
</dbReference>
<evidence type="ECO:0000256" key="7">
    <source>
        <dbReference type="ARBA" id="ARBA00023242"/>
    </source>
</evidence>
<evidence type="ECO:0000256" key="6">
    <source>
        <dbReference type="ARBA" id="ARBA00023163"/>
    </source>
</evidence>
<keyword evidence="6" id="KW-0804">Transcription</keyword>
<evidence type="ECO:0000256" key="5">
    <source>
        <dbReference type="ARBA" id="ARBA00023125"/>
    </source>
</evidence>
<feature type="region of interest" description="Disordered" evidence="8">
    <location>
        <begin position="115"/>
        <end position="156"/>
    </location>
</feature>
<name>A0A8H5ADK5_FUSOX</name>
<feature type="compositionally biased region" description="Polar residues" evidence="8">
    <location>
        <begin position="146"/>
        <end position="155"/>
    </location>
</feature>
<comment type="caution">
    <text evidence="10">The sequence shown here is derived from an EMBL/GenBank/DDBJ whole genome shotgun (WGS) entry which is preliminary data.</text>
</comment>
<evidence type="ECO:0000256" key="2">
    <source>
        <dbReference type="ARBA" id="ARBA00022723"/>
    </source>
</evidence>
<dbReference type="CDD" id="cd00067">
    <property type="entry name" value="GAL4"/>
    <property type="match status" value="1"/>
</dbReference>
<keyword evidence="7" id="KW-0539">Nucleus</keyword>
<accession>A0A8H5ADK5</accession>
<dbReference type="EMBL" id="JAAFOW010000917">
    <property type="protein sequence ID" value="KAF5263366.1"/>
    <property type="molecule type" value="Genomic_DNA"/>
</dbReference>
<dbReference type="PANTHER" id="PTHR47782:SF1">
    <property type="entry name" value="PYRIMIDINE PATHWAY REGULATORY PROTEIN 1"/>
    <property type="match status" value="1"/>
</dbReference>
<evidence type="ECO:0000256" key="4">
    <source>
        <dbReference type="ARBA" id="ARBA00023015"/>
    </source>
</evidence>
<organism evidence="10 11">
    <name type="scientific">Fusarium oxysporum</name>
    <name type="common">Fusarium vascular wilt</name>
    <dbReference type="NCBI Taxonomy" id="5507"/>
    <lineage>
        <taxon>Eukaryota</taxon>
        <taxon>Fungi</taxon>
        <taxon>Dikarya</taxon>
        <taxon>Ascomycota</taxon>
        <taxon>Pezizomycotina</taxon>
        <taxon>Sordariomycetes</taxon>
        <taxon>Hypocreomycetidae</taxon>
        <taxon>Hypocreales</taxon>
        <taxon>Nectriaceae</taxon>
        <taxon>Fusarium</taxon>
        <taxon>Fusarium oxysporum species complex</taxon>
    </lineage>
</organism>
<keyword evidence="5" id="KW-0238">DNA-binding</keyword>
<keyword evidence="4" id="KW-0805">Transcription regulation</keyword>
<keyword evidence="3" id="KW-0862">Zinc</keyword>
<feature type="region of interest" description="Disordered" evidence="8">
    <location>
        <begin position="1"/>
        <end position="23"/>
    </location>
</feature>
<dbReference type="Proteomes" id="UP000558688">
    <property type="component" value="Unassembled WGS sequence"/>
</dbReference>
<evidence type="ECO:0000313" key="11">
    <source>
        <dbReference type="Proteomes" id="UP000558688"/>
    </source>
</evidence>
<proteinExistence type="predicted"/>
<dbReference type="InterPro" id="IPR052202">
    <property type="entry name" value="Yeast_MetPath_Reg"/>
</dbReference>
<dbReference type="SMART" id="SM00066">
    <property type="entry name" value="GAL4"/>
    <property type="match status" value="1"/>
</dbReference>
<dbReference type="Pfam" id="PF04082">
    <property type="entry name" value="Fungal_trans"/>
    <property type="match status" value="1"/>
</dbReference>
<comment type="subcellular location">
    <subcellularLocation>
        <location evidence="1">Nucleus</location>
    </subcellularLocation>
</comment>
<dbReference type="InterPro" id="IPR007219">
    <property type="entry name" value="XnlR_reg_dom"/>
</dbReference>
<feature type="compositionally biased region" description="Polar residues" evidence="8">
    <location>
        <begin position="128"/>
        <end position="137"/>
    </location>
</feature>
<dbReference type="GO" id="GO:0043565">
    <property type="term" value="F:sequence-specific DNA binding"/>
    <property type="evidence" value="ECO:0007669"/>
    <property type="project" value="TreeGrafter"/>
</dbReference>
<dbReference type="GO" id="GO:0008270">
    <property type="term" value="F:zinc ion binding"/>
    <property type="evidence" value="ECO:0007669"/>
    <property type="project" value="InterPro"/>
</dbReference>
<dbReference type="CDD" id="cd12148">
    <property type="entry name" value="fungal_TF_MHR"/>
    <property type="match status" value="1"/>
</dbReference>
<sequence>MPGARNSNGKRPHQASLPDRSAPRTRMACSRCQRLKRKCNLELPTCSNCRAAGAECVDGKSARADAAPRQYITSLTNRINWLESIVRSNCPDVDLSQGPPVYIGEAWNDTSSVVADNSTLPAPESEPVQRSSETIRNTENEPPATQPVTSTSEPTGASAMTHEIGLVSLATNQDPRYIGPSSGYFLARVLLDSASKSDDSVGRANRNAPFPIKLVEALQGPLPLPPRDTAMQLCEAYFSAINLQHPILHQHRFYDYLDMAYDEESQDPAAHFQVFMVLAIGSAVLSARTRARIPAESYCLSALQYLDELNVENSLKGIQCLVLLLIFTIHSPCVRLNVWYLNYHCIAALVDQGLQRNISMGPEYSLFNQEMRARIFWVIYSFDRIIATMMGRPIGLRDEGCELRMPLGLSDEQLVSQRQHQITEPSSDMSFAVHLFEAAKLNSEIKYIAQSIIRDTPRYAYPRVTNINDWQNAMLQRLDEWSDKIPGLGDPDMLYLRTTCQLRYHGLRMLLLRPSPAIPKPPKEALSVSEIARSTGVDAFMSDLSISLSILGATGEHWSGAKHSRDILDNLGKSTVRYIREKNRRSEGLRDRSAPQVNEQVIDPTLSADAWESLGQEFNSIQGSSSHMNMDDDMGFMQNQFYEGLLNETFAEYFEPTESTNLDNIVRDLFQGLIPTDSV</sequence>
<dbReference type="PANTHER" id="PTHR47782">
    <property type="entry name" value="ZN(II)2CYS6 TRANSCRIPTION FACTOR (EUROFUNG)-RELATED"/>
    <property type="match status" value="1"/>
</dbReference>
<evidence type="ECO:0000259" key="9">
    <source>
        <dbReference type="PROSITE" id="PS50048"/>
    </source>
</evidence>
<dbReference type="GO" id="GO:0045944">
    <property type="term" value="P:positive regulation of transcription by RNA polymerase II"/>
    <property type="evidence" value="ECO:0007669"/>
    <property type="project" value="TreeGrafter"/>
</dbReference>
<dbReference type="AlphaFoldDB" id="A0A8H5ADK5"/>
<dbReference type="GO" id="GO:0006351">
    <property type="term" value="P:DNA-templated transcription"/>
    <property type="evidence" value="ECO:0007669"/>
    <property type="project" value="InterPro"/>
</dbReference>
<evidence type="ECO:0000313" key="10">
    <source>
        <dbReference type="EMBL" id="KAF5263366.1"/>
    </source>
</evidence>
<dbReference type="InterPro" id="IPR001138">
    <property type="entry name" value="Zn2Cys6_DnaBD"/>
</dbReference>
<keyword evidence="2" id="KW-0479">Metal-binding</keyword>
<dbReference type="SMART" id="SM00906">
    <property type="entry name" value="Fungal_trans"/>
    <property type="match status" value="1"/>
</dbReference>
<gene>
    <name evidence="10" type="ORF">FOXYS1_5880</name>
</gene>
<evidence type="ECO:0000256" key="8">
    <source>
        <dbReference type="SAM" id="MobiDB-lite"/>
    </source>
</evidence>
<dbReference type="Pfam" id="PF00172">
    <property type="entry name" value="Zn_clus"/>
    <property type="match status" value="1"/>
</dbReference>